<dbReference type="InterPro" id="IPR038573">
    <property type="entry name" value="BrnT_sf"/>
</dbReference>
<accession>A0A9X1T6M9</accession>
<comment type="caution">
    <text evidence="1">The sequence shown here is derived from an EMBL/GenBank/DDBJ whole genome shotgun (WGS) entry which is preliminary data.</text>
</comment>
<sequence length="97" mass="11021">MSIVRTPRYFEWDDDKAAQVEALRGIAFQLAAGVFLDPNRLDMIDDRRDYGEERRITIGSASGIVLAVVYTMRGDTCRIVTAWPASRKQRKAYHGDV</sequence>
<dbReference type="AlphaFoldDB" id="A0A9X1T6M9"/>
<name>A0A9X1T6M9_9HYPH</name>
<proteinExistence type="predicted"/>
<evidence type="ECO:0000313" key="2">
    <source>
        <dbReference type="Proteomes" id="UP001139035"/>
    </source>
</evidence>
<dbReference type="InterPro" id="IPR007460">
    <property type="entry name" value="BrnT_toxin"/>
</dbReference>
<dbReference type="Pfam" id="PF04365">
    <property type="entry name" value="BrnT_toxin"/>
    <property type="match status" value="1"/>
</dbReference>
<evidence type="ECO:0000313" key="1">
    <source>
        <dbReference type="EMBL" id="MCE7030387.1"/>
    </source>
</evidence>
<gene>
    <name evidence="1" type="ORF">LZD57_20570</name>
</gene>
<dbReference type="RefSeq" id="WP_233721463.1">
    <property type="nucleotide sequence ID" value="NZ_JAJUWU010000024.1"/>
</dbReference>
<keyword evidence="2" id="KW-1185">Reference proteome</keyword>
<dbReference type="EMBL" id="JAJUWU010000024">
    <property type="protein sequence ID" value="MCE7030387.1"/>
    <property type="molecule type" value="Genomic_DNA"/>
</dbReference>
<protein>
    <submittedName>
        <fullName evidence="1">BrnT family toxin</fullName>
    </submittedName>
</protein>
<reference evidence="1" key="1">
    <citation type="submission" date="2022-01" db="EMBL/GenBank/DDBJ databases">
        <title>Jiella avicenniae sp. nov., a novel endophytic bacterium isolated from bark of Avicennia marina.</title>
        <authorList>
            <person name="Tuo L."/>
        </authorList>
    </citation>
    <scope>NUCLEOTIDE SEQUENCE</scope>
    <source>
        <strain evidence="1">CBK1P-4</strain>
    </source>
</reference>
<organism evidence="1 2">
    <name type="scientific">Jiella avicenniae</name>
    <dbReference type="NCBI Taxonomy" id="2907202"/>
    <lineage>
        <taxon>Bacteria</taxon>
        <taxon>Pseudomonadati</taxon>
        <taxon>Pseudomonadota</taxon>
        <taxon>Alphaproteobacteria</taxon>
        <taxon>Hyphomicrobiales</taxon>
        <taxon>Aurantimonadaceae</taxon>
        <taxon>Jiella</taxon>
    </lineage>
</organism>
<dbReference type="Proteomes" id="UP001139035">
    <property type="component" value="Unassembled WGS sequence"/>
</dbReference>
<dbReference type="Gene3D" id="3.10.450.530">
    <property type="entry name" value="Ribonuclease toxin, BrnT, of type II toxin-antitoxin system"/>
    <property type="match status" value="1"/>
</dbReference>